<feature type="transmembrane region" description="Helical" evidence="1">
    <location>
        <begin position="120"/>
        <end position="147"/>
    </location>
</feature>
<dbReference type="EMBL" id="HACM01002311">
    <property type="protein sequence ID" value="CRZ02753.1"/>
    <property type="molecule type" value="Transcribed_RNA"/>
</dbReference>
<sequence length="189" mass="20656">MIVAQPIDHHDRDCSRLTTLSNLKPISTVLLLICVILPPIIAYQSKEYYYSDIDIPPVITTIWCLTIITLIAIDLKIMISTPPCHLPLLPWALLAIFIASLTSFIIGLRIMHSYANFGAGLIIIGISISGFLVFLLLSLSLIVSMVYSPPQLCLGCKSPLSRSGQFCPHCGIPNGLLISSPPPPYVSEQ</sequence>
<keyword evidence="1" id="KW-0472">Membrane</keyword>
<protein>
    <submittedName>
        <fullName evidence="2">Uncharacterized protein</fullName>
    </submittedName>
</protein>
<accession>A0A0H5QL61</accession>
<reference evidence="2" key="1">
    <citation type="submission" date="2015-04" db="EMBL/GenBank/DDBJ databases">
        <title>The genome sequence of the plant pathogenic Rhizarian Plasmodiophora brassicae reveals insights in its biotrophic life cycle and the origin of chitin synthesis.</title>
        <authorList>
            <person name="Schwelm A."/>
            <person name="Fogelqvist J."/>
            <person name="Knaust A."/>
            <person name="Julke S."/>
            <person name="Lilja T."/>
            <person name="Dhandapani V."/>
            <person name="Bonilla-Rosso G."/>
            <person name="Karlsson M."/>
            <person name="Shevchenko A."/>
            <person name="Choi S.R."/>
            <person name="Kim H.G."/>
            <person name="Park J.Y."/>
            <person name="Lim Y.P."/>
            <person name="Ludwig-Muller J."/>
            <person name="Dixelius C."/>
        </authorList>
    </citation>
    <scope>NUCLEOTIDE SEQUENCE</scope>
    <source>
        <tissue evidence="2">Potato root galls</tissue>
    </source>
</reference>
<feature type="transmembrane region" description="Helical" evidence="1">
    <location>
        <begin position="55"/>
        <end position="73"/>
    </location>
</feature>
<evidence type="ECO:0000256" key="1">
    <source>
        <dbReference type="SAM" id="Phobius"/>
    </source>
</evidence>
<keyword evidence="1" id="KW-0812">Transmembrane</keyword>
<feature type="transmembrane region" description="Helical" evidence="1">
    <location>
        <begin position="88"/>
        <end position="108"/>
    </location>
</feature>
<evidence type="ECO:0000313" key="2">
    <source>
        <dbReference type="EMBL" id="CRZ02753.1"/>
    </source>
</evidence>
<feature type="transmembrane region" description="Helical" evidence="1">
    <location>
        <begin position="25"/>
        <end position="43"/>
    </location>
</feature>
<keyword evidence="1" id="KW-1133">Transmembrane helix</keyword>
<dbReference type="AlphaFoldDB" id="A0A0H5QL61"/>
<organism evidence="2">
    <name type="scientific">Spongospora subterranea</name>
    <dbReference type="NCBI Taxonomy" id="70186"/>
    <lineage>
        <taxon>Eukaryota</taxon>
        <taxon>Sar</taxon>
        <taxon>Rhizaria</taxon>
        <taxon>Endomyxa</taxon>
        <taxon>Phytomyxea</taxon>
        <taxon>Plasmodiophorida</taxon>
        <taxon>Plasmodiophoridae</taxon>
        <taxon>Spongospora</taxon>
    </lineage>
</organism>
<name>A0A0H5QL61_9EUKA</name>
<proteinExistence type="predicted"/>